<dbReference type="AlphaFoldDB" id="A0A9P4WBY9"/>
<feature type="compositionally biased region" description="Basic and acidic residues" evidence="1">
    <location>
        <begin position="158"/>
        <end position="176"/>
    </location>
</feature>
<feature type="region of interest" description="Disordered" evidence="1">
    <location>
        <begin position="209"/>
        <end position="323"/>
    </location>
</feature>
<organism evidence="3 4">
    <name type="scientific">Curvularia kusanoi</name>
    <name type="common">Cochliobolus kusanoi</name>
    <dbReference type="NCBI Taxonomy" id="90978"/>
    <lineage>
        <taxon>Eukaryota</taxon>
        <taxon>Fungi</taxon>
        <taxon>Dikarya</taxon>
        <taxon>Ascomycota</taxon>
        <taxon>Pezizomycotina</taxon>
        <taxon>Dothideomycetes</taxon>
        <taxon>Pleosporomycetidae</taxon>
        <taxon>Pleosporales</taxon>
        <taxon>Pleosporineae</taxon>
        <taxon>Pleosporaceae</taxon>
        <taxon>Curvularia</taxon>
    </lineage>
</organism>
<dbReference type="InterPro" id="IPR024630">
    <property type="entry name" value="Stc1"/>
</dbReference>
<evidence type="ECO:0000256" key="1">
    <source>
        <dbReference type="SAM" id="MobiDB-lite"/>
    </source>
</evidence>
<evidence type="ECO:0000313" key="4">
    <source>
        <dbReference type="Proteomes" id="UP000801428"/>
    </source>
</evidence>
<reference evidence="3" key="1">
    <citation type="submission" date="2019-04" db="EMBL/GenBank/DDBJ databases">
        <title>Sequencing of skin fungus with MAO and IRED activity.</title>
        <authorList>
            <person name="Marsaioli A.J."/>
            <person name="Bonatto J.M.C."/>
            <person name="Reis Junior O."/>
        </authorList>
    </citation>
    <scope>NUCLEOTIDE SEQUENCE</scope>
    <source>
        <strain evidence="3">30M1</strain>
    </source>
</reference>
<feature type="region of interest" description="Disordered" evidence="1">
    <location>
        <begin position="147"/>
        <end position="178"/>
    </location>
</feature>
<keyword evidence="4" id="KW-1185">Reference proteome</keyword>
<feature type="compositionally biased region" description="Acidic residues" evidence="1">
    <location>
        <begin position="301"/>
        <end position="323"/>
    </location>
</feature>
<feature type="compositionally biased region" description="Polar residues" evidence="1">
    <location>
        <begin position="250"/>
        <end position="272"/>
    </location>
</feature>
<proteinExistence type="predicted"/>
<feature type="domain" description="Stc1" evidence="2">
    <location>
        <begin position="30"/>
        <end position="110"/>
    </location>
</feature>
<gene>
    <name evidence="3" type="ORF">E8E13_008478</name>
</gene>
<feature type="compositionally biased region" description="Basic and acidic residues" evidence="1">
    <location>
        <begin position="209"/>
        <end position="218"/>
    </location>
</feature>
<sequence>MGKGKRRQNDAYDWQQIEQLRGVPLPAKLKCGMCDKNYNQNRFSQKQLTDARYQVHTKGTITKHPRCLTCCGSNFVEIECVGCHKTKGLEDFAKSQRKVLDTAMCYNCMEAQVSREAINEDIYWKDDKQFIREEMSNGGWPEYWKSAKSCTDTESNPDEWKDTPSVDGSRPKKNEDGGIDLSAEFQQAVSLEGSSAVTEALIGHEYDRPPSEAAKTESWHTPSNAASASGLGSGPRTGGKPGNSVAGSMHSFNSSRAEYGTQSSPSIITSRSGFAKIKASENNYDDNPWARNTGRAYLSDPSDDEDEEGGKDDSDDEDGDYAP</sequence>
<feature type="compositionally biased region" description="Gly residues" evidence="1">
    <location>
        <begin position="231"/>
        <end position="241"/>
    </location>
</feature>
<evidence type="ECO:0000313" key="3">
    <source>
        <dbReference type="EMBL" id="KAF3008635.1"/>
    </source>
</evidence>
<name>A0A9P4WBY9_CURKU</name>
<comment type="caution">
    <text evidence="3">The sequence shown here is derived from an EMBL/GenBank/DDBJ whole genome shotgun (WGS) entry which is preliminary data.</text>
</comment>
<protein>
    <recommendedName>
        <fullName evidence="2">Stc1 domain-containing protein</fullName>
    </recommendedName>
</protein>
<evidence type="ECO:0000259" key="2">
    <source>
        <dbReference type="Pfam" id="PF12898"/>
    </source>
</evidence>
<dbReference type="OrthoDB" id="3514033at2759"/>
<dbReference type="Pfam" id="PF12898">
    <property type="entry name" value="Stc1"/>
    <property type="match status" value="1"/>
</dbReference>
<accession>A0A9P4WBY9</accession>
<dbReference type="EMBL" id="SWKU01000003">
    <property type="protein sequence ID" value="KAF3008635.1"/>
    <property type="molecule type" value="Genomic_DNA"/>
</dbReference>
<dbReference type="Proteomes" id="UP000801428">
    <property type="component" value="Unassembled WGS sequence"/>
</dbReference>